<dbReference type="SUPFAM" id="SSF52058">
    <property type="entry name" value="L domain-like"/>
    <property type="match status" value="1"/>
</dbReference>
<dbReference type="InterPro" id="IPR050333">
    <property type="entry name" value="SLRP"/>
</dbReference>
<dbReference type="InterPro" id="IPR036964">
    <property type="entry name" value="RASGEF_cat_dom_sf"/>
</dbReference>
<dbReference type="Pfam" id="PF06367">
    <property type="entry name" value="Drf_FH3"/>
    <property type="match status" value="1"/>
</dbReference>
<evidence type="ECO:0000313" key="7">
    <source>
        <dbReference type="EMBL" id="PRP77878.1"/>
    </source>
</evidence>
<evidence type="ECO:0000259" key="5">
    <source>
        <dbReference type="PROSITE" id="PS50009"/>
    </source>
</evidence>
<dbReference type="Gene3D" id="1.20.870.10">
    <property type="entry name" value="Son of sevenless (SoS) protein Chain: S domain 1"/>
    <property type="match status" value="1"/>
</dbReference>
<organism evidence="7 8">
    <name type="scientific">Planoprotostelium fungivorum</name>
    <dbReference type="NCBI Taxonomy" id="1890364"/>
    <lineage>
        <taxon>Eukaryota</taxon>
        <taxon>Amoebozoa</taxon>
        <taxon>Evosea</taxon>
        <taxon>Variosea</taxon>
        <taxon>Cavosteliida</taxon>
        <taxon>Cavosteliaceae</taxon>
        <taxon>Planoprotostelium</taxon>
    </lineage>
</organism>
<evidence type="ECO:0000256" key="1">
    <source>
        <dbReference type="ARBA" id="ARBA00022614"/>
    </source>
</evidence>
<dbReference type="InterPro" id="IPR023578">
    <property type="entry name" value="Ras_GEF_dom_sf"/>
</dbReference>
<dbReference type="InterPro" id="IPR010473">
    <property type="entry name" value="GTPase-bd"/>
</dbReference>
<dbReference type="SMART" id="SM01140">
    <property type="entry name" value="Drf_GBD"/>
    <property type="match status" value="1"/>
</dbReference>
<comment type="caution">
    <text evidence="7">The sequence shown here is derived from an EMBL/GenBank/DDBJ whole genome shotgun (WGS) entry which is preliminary data.</text>
</comment>
<dbReference type="EMBL" id="MDYQ01000251">
    <property type="protein sequence ID" value="PRP77878.1"/>
    <property type="molecule type" value="Genomic_DNA"/>
</dbReference>
<reference evidence="7 8" key="1">
    <citation type="journal article" date="2018" name="Genome Biol. Evol.">
        <title>Multiple Roots of Fruiting Body Formation in Amoebozoa.</title>
        <authorList>
            <person name="Hillmann F."/>
            <person name="Forbes G."/>
            <person name="Novohradska S."/>
            <person name="Ferling I."/>
            <person name="Riege K."/>
            <person name="Groth M."/>
            <person name="Westermann M."/>
            <person name="Marz M."/>
            <person name="Spaller T."/>
            <person name="Winckler T."/>
            <person name="Schaap P."/>
            <person name="Glockner G."/>
        </authorList>
    </citation>
    <scope>NUCLEOTIDE SEQUENCE [LARGE SCALE GENOMIC DNA]</scope>
    <source>
        <strain evidence="7 8">Jena</strain>
    </source>
</reference>
<name>A0A2P6N1N4_9EUKA</name>
<dbReference type="SMART" id="SM00369">
    <property type="entry name" value="LRR_TYP"/>
    <property type="match status" value="10"/>
</dbReference>
<dbReference type="InterPro" id="IPR003591">
    <property type="entry name" value="Leu-rich_rpt_typical-subtyp"/>
</dbReference>
<dbReference type="Gene3D" id="1.10.840.10">
    <property type="entry name" value="Ras guanine-nucleotide exchange factors catalytic domain"/>
    <property type="match status" value="1"/>
</dbReference>
<dbReference type="GO" id="GO:0031267">
    <property type="term" value="F:small GTPase binding"/>
    <property type="evidence" value="ECO:0007669"/>
    <property type="project" value="InterPro"/>
</dbReference>
<evidence type="ECO:0000256" key="2">
    <source>
        <dbReference type="ARBA" id="ARBA00022737"/>
    </source>
</evidence>
<proteinExistence type="predicted"/>
<dbReference type="SMART" id="SM00147">
    <property type="entry name" value="RasGEF"/>
    <property type="match status" value="1"/>
</dbReference>
<dbReference type="PANTHER" id="PTHR45712:SF22">
    <property type="entry name" value="INSULIN-LIKE GROWTH FACTOR-BINDING PROTEIN COMPLEX ACID LABILE SUBUNIT"/>
    <property type="match status" value="1"/>
</dbReference>
<evidence type="ECO:0000256" key="3">
    <source>
        <dbReference type="PROSITE-ProRule" id="PRU00168"/>
    </source>
</evidence>
<sequence>MKTDCIILFRRLLAWLWESYCHFKKRKACDQRGLLNRSLLPITFEGSRLHCLCNNKPQPCLTTNSTQQGESDADLGEAKKRSIVQRARSGNLSNLIHEQLEDNDRSLLIRDQDGIKRKDMELLLQTIHSEMPDVRSIFINQCKLKEIPSELWLSFFSLPHLTAMHLGCNQLSHLQCSAVNVESHIEYLDLSDNRLLKLPTTIIKACPHLIYLNLSSNVLTEYPGDEFHHSMLQRLDLSHNQFKSMPSMDNFPRLLDLIISHNQITVTAPHKFPAKISHLDLSHNRIGDLQRFDWKAIERLSSLNLSHNPIENLEALSHCIRVVELKLDHCQLTSFPPAVQNMPNLEVLHLRGNRLPQLPPSLFHHCQELVELSLQDNNITSLPIELTQSRYLKRLFLEFNHVTHLPQELLDLKSLTVLTLHHNELTVQPKFLRKMSNLLLLIFRNNRLNTYMVESIENEVYQRMLCVYTQLRGEIQSTTSQDATGSSGSPTHSPSTTRKGSLYTPKISVSAGNRTVPEERVNRAYSVGAVVDAFLNIPPGLTHRTSPPSSPSSSWLTSSGGHSSSKDPEKEGTSPTYSKFREIYEEMIQSRGYTKDTQDKLNRLPLDQKWGLIKRYHPFHVHYLNVNKKMRSCWKVGRILEYLLTLRAMSSGANLSIRNSLSSLSIDLKVDHNHLCLQFIEMGGVEILEDLMTSYVTEGGKKIESDHMVEVIKCSQHILQHEGGIILSQYSLLDKLCLLMDAESSVSVQCLYVICGLSTACQNMSTTNNQGNGSASAYASLGNTVSSGAGQWTNQLIHTTGSEDDQSDLLEPKDGYKRMYSQQWNGVRDALLYAMVYRFKCLGRQRKESGPLDVLIRLVSRAMQEEREHSHLTMILTLINDLINSEPDLDGRFMFRVQLINLGINRLYQDIIQACEGPLKDKKETIVECIALFQRISDQDRADVRNRYGRYKLWQLDLQSSSGEKIPDLTVVIEKEFVGPIVVDRVGEERGREFLEKCLQTFRVKSHRQVTRGILLYTPGGREWLDEDLPLSQQIQDPRYGVYGIRRLSIQIECTVEREISMKSYSLDPSTGVVELFRMVAKDCNIGRFEENHYAIYTNPGGGVPNSDNRIQPDEIGTLLEDTKTIENYLSNIIDCKEGEAEFRFQRRPISVVLVRNKKQGGYLPFLFSHSTLVQTVKSIVLRESGESGSVDEWSLLSSLPPLTSSSFRFNPSPSVPMNDHVTIFSCCPEGEKDLYVKLQMTNRLYKIKCEEKTIMQMIDMTIVPSIIATILSQVHFGLPPANESTPYSLFWSNSEQSEVPLSPHISMKDQDIPPPSNDVYLTLREARYIASNENIWTDEEQIEYNDGKMYCAPLNRMIEMATPTKEPETEEERDFPDVFIFCFRSFTTCDHVFDKLVERYNVPAKLNMATAQKGEVKKAVALFIDRWKRPPHHHDTPFLTRLESLTAEAGMDSPPIEVEIVPPPLVSISNRYKPGKDLGIFDIDPMDFAKQTTLPAQHLFRQINYAEFYDAAWDEEDLKCAPNMKKMIQDSDDLVTLVITSIVTCKKLKERVKHLSYFLKLALAYRELKNYHHMMSIHSALCGSTLSRLQWTFDRLSKKSLAELEEINRFCSSSNNYLTYREAIKERSYPCIPALNILIEEFIQVKDLPIRTFDGRILLSRVNHFYQLVKTVMACQRVPYDIEEMKPIKDFISRANRMNDGQLHQLSNEVEPMGATRSEIE</sequence>
<feature type="region of interest" description="Disordered" evidence="4">
    <location>
        <begin position="541"/>
        <end position="575"/>
    </location>
</feature>
<dbReference type="GO" id="GO:0005615">
    <property type="term" value="C:extracellular space"/>
    <property type="evidence" value="ECO:0007669"/>
    <property type="project" value="TreeGrafter"/>
</dbReference>
<dbReference type="InterPro" id="IPR001611">
    <property type="entry name" value="Leu-rich_rpt"/>
</dbReference>
<gene>
    <name evidence="7" type="ORF">PROFUN_08552</name>
</gene>
<keyword evidence="2" id="KW-0677">Repeat</keyword>
<dbReference type="SUPFAM" id="SSF48366">
    <property type="entry name" value="Ras GEF"/>
    <property type="match status" value="1"/>
</dbReference>
<dbReference type="PANTHER" id="PTHR45712">
    <property type="entry name" value="AGAP008170-PA"/>
    <property type="match status" value="1"/>
</dbReference>
<dbReference type="Pfam" id="PF13855">
    <property type="entry name" value="LRR_8"/>
    <property type="match status" value="3"/>
</dbReference>
<evidence type="ECO:0000313" key="8">
    <source>
        <dbReference type="Proteomes" id="UP000241769"/>
    </source>
</evidence>
<dbReference type="PROSITE" id="PS50212">
    <property type="entry name" value="RASGEF_NTER"/>
    <property type="match status" value="1"/>
</dbReference>
<dbReference type="GO" id="GO:0007264">
    <property type="term" value="P:small GTPase-mediated signal transduction"/>
    <property type="evidence" value="ECO:0007669"/>
    <property type="project" value="InterPro"/>
</dbReference>
<feature type="domain" description="N-terminal Ras-GEF" evidence="6">
    <location>
        <begin position="1346"/>
        <end position="1474"/>
    </location>
</feature>
<dbReference type="PROSITE" id="PS50009">
    <property type="entry name" value="RASGEF_CAT"/>
    <property type="match status" value="1"/>
</dbReference>
<dbReference type="InterPro" id="IPR016024">
    <property type="entry name" value="ARM-type_fold"/>
</dbReference>
<dbReference type="STRING" id="1890364.A0A2P6N1N4"/>
<keyword evidence="3" id="KW-0344">Guanine-nucleotide releasing factor</keyword>
<feature type="region of interest" description="Disordered" evidence="4">
    <location>
        <begin position="478"/>
        <end position="515"/>
    </location>
</feature>
<dbReference type="Gene3D" id="3.80.10.10">
    <property type="entry name" value="Ribonuclease Inhibitor"/>
    <property type="match status" value="2"/>
</dbReference>
<feature type="domain" description="Ras-GEF" evidence="5">
    <location>
        <begin position="1485"/>
        <end position="1714"/>
    </location>
</feature>
<dbReference type="InterPro" id="IPR001895">
    <property type="entry name" value="RASGEF_cat_dom"/>
</dbReference>
<dbReference type="OrthoDB" id="676979at2759"/>
<accession>A0A2P6N1N4</accession>
<protein>
    <submittedName>
        <fullName evidence="7">Lipoprotein</fullName>
    </submittedName>
</protein>
<dbReference type="PROSITE" id="PS51450">
    <property type="entry name" value="LRR"/>
    <property type="match status" value="4"/>
</dbReference>
<dbReference type="Gene3D" id="1.25.10.10">
    <property type="entry name" value="Leucine-rich Repeat Variant"/>
    <property type="match status" value="1"/>
</dbReference>
<dbReference type="InterPro" id="IPR010472">
    <property type="entry name" value="FH3_dom"/>
</dbReference>
<feature type="compositionally biased region" description="Low complexity" evidence="4">
    <location>
        <begin position="484"/>
        <end position="497"/>
    </location>
</feature>
<dbReference type="GO" id="GO:0003779">
    <property type="term" value="F:actin binding"/>
    <property type="evidence" value="ECO:0007669"/>
    <property type="project" value="InterPro"/>
</dbReference>
<keyword evidence="8" id="KW-1185">Reference proteome</keyword>
<dbReference type="InParanoid" id="A0A2P6N1N4"/>
<keyword evidence="7" id="KW-0449">Lipoprotein</keyword>
<dbReference type="GO" id="GO:0045010">
    <property type="term" value="P:actin nucleation"/>
    <property type="evidence" value="ECO:0007669"/>
    <property type="project" value="UniProtKB-ARBA"/>
</dbReference>
<dbReference type="InterPro" id="IPR032675">
    <property type="entry name" value="LRR_dom_sf"/>
</dbReference>
<dbReference type="InterPro" id="IPR000651">
    <property type="entry name" value="Ras-like_Gua-exchang_fac_N"/>
</dbReference>
<dbReference type="Proteomes" id="UP000241769">
    <property type="component" value="Unassembled WGS sequence"/>
</dbReference>
<feature type="compositionally biased region" description="Low complexity" evidence="4">
    <location>
        <begin position="551"/>
        <end position="563"/>
    </location>
</feature>
<dbReference type="Pfam" id="PF06371">
    <property type="entry name" value="Drf_GBD"/>
    <property type="match status" value="1"/>
</dbReference>
<evidence type="ECO:0000259" key="6">
    <source>
        <dbReference type="PROSITE" id="PS50212"/>
    </source>
</evidence>
<dbReference type="Pfam" id="PF00617">
    <property type="entry name" value="RasGEF"/>
    <property type="match status" value="1"/>
</dbReference>
<evidence type="ECO:0000256" key="4">
    <source>
        <dbReference type="SAM" id="MobiDB-lite"/>
    </source>
</evidence>
<keyword evidence="1" id="KW-0433">Leucine-rich repeat</keyword>
<dbReference type="SUPFAM" id="SSF48371">
    <property type="entry name" value="ARM repeat"/>
    <property type="match status" value="1"/>
</dbReference>
<dbReference type="InterPro" id="IPR011989">
    <property type="entry name" value="ARM-like"/>
</dbReference>
<dbReference type="GO" id="GO:0005085">
    <property type="term" value="F:guanyl-nucleotide exchange factor activity"/>
    <property type="evidence" value="ECO:0007669"/>
    <property type="project" value="UniProtKB-KW"/>
</dbReference>